<dbReference type="Pfam" id="PF01476">
    <property type="entry name" value="LysM"/>
    <property type="match status" value="1"/>
</dbReference>
<dbReference type="PANTHER" id="PTHR34997:SF1">
    <property type="entry name" value="PEPTIDOGLYCAN-BINDING LYSIN DOMAIN"/>
    <property type="match status" value="1"/>
</dbReference>
<dbReference type="AlphaFoldDB" id="A0A8K0SRQ4"/>
<sequence>FTLYPLIPPHAMGEILGISQPCLAALNTTLPCDPNIFQWTIKIDDVYWTEKDVGALCVPNCISKARDWSKAVQVACRDDWMTAGERAVPAESLSLRFLEGLEMACMRSKSNEWCLLKSYEWVGSDVVQVDCAAKPNDPWCIDKGNVSAENSRMSSLYDDDILCSECFLKTLHARLSSEFLQDTDYADYLVDEFQDIQSVCKTTVGDLTTRAIPGYPAATETSNPGQPEPDPGHDEPPEDEDPDDGDDAEDPQPDIPTNCTGRAIDVRYASGEGVAACNELSLKYGVATGELMLATNSEECYSFNFVCVPERCQLLRTGTWLTCRSESIASALSNATDPVNMAQIATWNPNIQGACDFLVQDQYICINAPGGSWIRPPESELPSDGNGPVRGGPGSTPTLPIIEDPRLVPSDRVQKGIPSNCRRFVKADSAGATCWKVANDAKISQAELFKLNPVLGAQGEHCNTQLWLGYYYCVAAGTAPGWTTLTTIPTATTTIPLKPSPTQDGFNASCNKWVKAAAGDSCWKLAEDAKIEITQLYKWNTALGAKGENCATIVWPGYYYCIGVSKA</sequence>
<feature type="region of interest" description="Disordered" evidence="4">
    <location>
        <begin position="376"/>
        <end position="403"/>
    </location>
</feature>
<dbReference type="SUPFAM" id="SSF54106">
    <property type="entry name" value="LysM domain"/>
    <property type="match status" value="1"/>
</dbReference>
<keyword evidence="7" id="KW-1185">Reference proteome</keyword>
<dbReference type="OrthoDB" id="5985073at2759"/>
<feature type="domain" description="LysM" evidence="5">
    <location>
        <begin position="512"/>
        <end position="562"/>
    </location>
</feature>
<organism evidence="6 7">
    <name type="scientific">Stachybotrys elegans</name>
    <dbReference type="NCBI Taxonomy" id="80388"/>
    <lineage>
        <taxon>Eukaryota</taxon>
        <taxon>Fungi</taxon>
        <taxon>Dikarya</taxon>
        <taxon>Ascomycota</taxon>
        <taxon>Pezizomycotina</taxon>
        <taxon>Sordariomycetes</taxon>
        <taxon>Hypocreomycetidae</taxon>
        <taxon>Hypocreales</taxon>
        <taxon>Stachybotryaceae</taxon>
        <taxon>Stachybotrys</taxon>
    </lineage>
</organism>
<feature type="region of interest" description="Disordered" evidence="4">
    <location>
        <begin position="213"/>
        <end position="260"/>
    </location>
</feature>
<name>A0A8K0SRQ4_9HYPO</name>
<feature type="non-terminal residue" evidence="6">
    <location>
        <position position="567"/>
    </location>
</feature>
<dbReference type="Gene3D" id="3.10.350.10">
    <property type="entry name" value="LysM domain"/>
    <property type="match status" value="2"/>
</dbReference>
<comment type="caution">
    <text evidence="6">The sequence shown here is derived from an EMBL/GenBank/DDBJ whole genome shotgun (WGS) entry which is preliminary data.</text>
</comment>
<keyword evidence="1" id="KW-0147">Chitin-binding</keyword>
<gene>
    <name evidence="6" type="ORF">B0I35DRAFT_337390</name>
</gene>
<reference evidence="6" key="1">
    <citation type="journal article" date="2021" name="Nat. Commun.">
        <title>Genetic determinants of endophytism in the Arabidopsis root mycobiome.</title>
        <authorList>
            <person name="Mesny F."/>
            <person name="Miyauchi S."/>
            <person name="Thiergart T."/>
            <person name="Pickel B."/>
            <person name="Atanasova L."/>
            <person name="Karlsson M."/>
            <person name="Huettel B."/>
            <person name="Barry K.W."/>
            <person name="Haridas S."/>
            <person name="Chen C."/>
            <person name="Bauer D."/>
            <person name="Andreopoulos W."/>
            <person name="Pangilinan J."/>
            <person name="LaButti K."/>
            <person name="Riley R."/>
            <person name="Lipzen A."/>
            <person name="Clum A."/>
            <person name="Drula E."/>
            <person name="Henrissat B."/>
            <person name="Kohler A."/>
            <person name="Grigoriev I.V."/>
            <person name="Martin F.M."/>
            <person name="Hacquard S."/>
        </authorList>
    </citation>
    <scope>NUCLEOTIDE SEQUENCE</scope>
    <source>
        <strain evidence="6">MPI-CAGE-CH-0235</strain>
    </source>
</reference>
<keyword evidence="2" id="KW-0843">Virulence</keyword>
<dbReference type="EMBL" id="JAGPNK010000008">
    <property type="protein sequence ID" value="KAH7317112.1"/>
    <property type="molecule type" value="Genomic_DNA"/>
</dbReference>
<evidence type="ECO:0000256" key="1">
    <source>
        <dbReference type="ARBA" id="ARBA00022669"/>
    </source>
</evidence>
<protein>
    <recommendedName>
        <fullName evidence="5">LysM domain-containing protein</fullName>
    </recommendedName>
</protein>
<feature type="non-terminal residue" evidence="6">
    <location>
        <position position="1"/>
    </location>
</feature>
<evidence type="ECO:0000256" key="4">
    <source>
        <dbReference type="SAM" id="MobiDB-lite"/>
    </source>
</evidence>
<evidence type="ECO:0000256" key="2">
    <source>
        <dbReference type="ARBA" id="ARBA00023026"/>
    </source>
</evidence>
<evidence type="ECO:0000313" key="6">
    <source>
        <dbReference type="EMBL" id="KAH7317112.1"/>
    </source>
</evidence>
<dbReference type="CDD" id="cd00118">
    <property type="entry name" value="LysM"/>
    <property type="match status" value="1"/>
</dbReference>
<proteinExistence type="inferred from homology"/>
<dbReference type="PANTHER" id="PTHR34997">
    <property type="entry name" value="AM15"/>
    <property type="match status" value="1"/>
</dbReference>
<accession>A0A8K0SRQ4</accession>
<dbReference type="Proteomes" id="UP000813444">
    <property type="component" value="Unassembled WGS sequence"/>
</dbReference>
<evidence type="ECO:0000256" key="3">
    <source>
        <dbReference type="ARBA" id="ARBA00044955"/>
    </source>
</evidence>
<evidence type="ECO:0000313" key="7">
    <source>
        <dbReference type="Proteomes" id="UP000813444"/>
    </source>
</evidence>
<dbReference type="InterPro" id="IPR052210">
    <property type="entry name" value="LysM1-like"/>
</dbReference>
<dbReference type="InterPro" id="IPR018392">
    <property type="entry name" value="LysM"/>
</dbReference>
<dbReference type="GO" id="GO:0008061">
    <property type="term" value="F:chitin binding"/>
    <property type="evidence" value="ECO:0007669"/>
    <property type="project" value="UniProtKB-KW"/>
</dbReference>
<dbReference type="InterPro" id="IPR036779">
    <property type="entry name" value="LysM_dom_sf"/>
</dbReference>
<evidence type="ECO:0000259" key="5">
    <source>
        <dbReference type="PROSITE" id="PS51782"/>
    </source>
</evidence>
<feature type="compositionally biased region" description="Acidic residues" evidence="4">
    <location>
        <begin position="236"/>
        <end position="252"/>
    </location>
</feature>
<dbReference type="PROSITE" id="PS51782">
    <property type="entry name" value="LYSM"/>
    <property type="match status" value="1"/>
</dbReference>
<comment type="similarity">
    <text evidence="3">Belongs to the secreted LysM effector family.</text>
</comment>